<keyword evidence="3" id="KW-1185">Reference proteome</keyword>
<comment type="caution">
    <text evidence="2">The sequence shown here is derived from an EMBL/GenBank/DDBJ whole genome shotgun (WGS) entry which is preliminary data.</text>
</comment>
<evidence type="ECO:0000313" key="2">
    <source>
        <dbReference type="EMBL" id="CAI8010928.1"/>
    </source>
</evidence>
<accession>A0AA35W7E6</accession>
<organism evidence="2 3">
    <name type="scientific">Geodia barretti</name>
    <name type="common">Barrett's horny sponge</name>
    <dbReference type="NCBI Taxonomy" id="519541"/>
    <lineage>
        <taxon>Eukaryota</taxon>
        <taxon>Metazoa</taxon>
        <taxon>Porifera</taxon>
        <taxon>Demospongiae</taxon>
        <taxon>Heteroscleromorpha</taxon>
        <taxon>Tetractinellida</taxon>
        <taxon>Astrophorina</taxon>
        <taxon>Geodiidae</taxon>
        <taxon>Geodia</taxon>
    </lineage>
</organism>
<name>A0AA35W7E6_GEOBA</name>
<feature type="non-terminal residue" evidence="2">
    <location>
        <position position="233"/>
    </location>
</feature>
<dbReference type="EMBL" id="CASHTH010001072">
    <property type="protein sequence ID" value="CAI8010928.1"/>
    <property type="molecule type" value="Genomic_DNA"/>
</dbReference>
<feature type="compositionally biased region" description="Polar residues" evidence="1">
    <location>
        <begin position="184"/>
        <end position="197"/>
    </location>
</feature>
<protein>
    <submittedName>
        <fullName evidence="2">Uncharacterized protein</fullName>
    </submittedName>
</protein>
<feature type="compositionally biased region" description="Basic and acidic residues" evidence="1">
    <location>
        <begin position="167"/>
        <end position="181"/>
    </location>
</feature>
<evidence type="ECO:0000313" key="3">
    <source>
        <dbReference type="Proteomes" id="UP001174909"/>
    </source>
</evidence>
<sequence length="233" mass="25302">MQAAGRSKRGMRHGGATCGSFPTVLFTQRTRCRRVPYLRPSPAFLCNERVSQLCQNRQRLPLCPRRPIARPSTHDCCLPAMDRDSTGRTSMLLSLPRPSVENTVPDYDFPADLEQSFISGALNSSTTVVPYAHLPTSPPENLIPAAFPPPISPHDHSTASADEDFEASTKHDPSGCRDGLKKSGVTSPPTRHTSSGIARSDSDMRLALANGCDSCVPVVPDQYMELIAVSVEE</sequence>
<gene>
    <name evidence="2" type="ORF">GBAR_LOCUS7126</name>
</gene>
<dbReference type="AlphaFoldDB" id="A0AA35W7E6"/>
<evidence type="ECO:0000256" key="1">
    <source>
        <dbReference type="SAM" id="MobiDB-lite"/>
    </source>
</evidence>
<feature type="region of interest" description="Disordered" evidence="1">
    <location>
        <begin position="150"/>
        <end position="199"/>
    </location>
</feature>
<reference evidence="2" key="1">
    <citation type="submission" date="2023-03" db="EMBL/GenBank/DDBJ databases">
        <authorList>
            <person name="Steffen K."/>
            <person name="Cardenas P."/>
        </authorList>
    </citation>
    <scope>NUCLEOTIDE SEQUENCE</scope>
</reference>
<proteinExistence type="predicted"/>
<dbReference type="Proteomes" id="UP001174909">
    <property type="component" value="Unassembled WGS sequence"/>
</dbReference>